<evidence type="ECO:0000256" key="3">
    <source>
        <dbReference type="ARBA" id="ARBA00022833"/>
    </source>
</evidence>
<protein>
    <recommendedName>
        <fullName evidence="5">MYND-type domain-containing protein</fullName>
    </recommendedName>
</protein>
<dbReference type="Proteomes" id="UP000521943">
    <property type="component" value="Unassembled WGS sequence"/>
</dbReference>
<evidence type="ECO:0000259" key="5">
    <source>
        <dbReference type="PROSITE" id="PS50865"/>
    </source>
</evidence>
<evidence type="ECO:0000313" key="7">
    <source>
        <dbReference type="Proteomes" id="UP000521943"/>
    </source>
</evidence>
<reference evidence="6 7" key="1">
    <citation type="submission" date="2020-07" db="EMBL/GenBank/DDBJ databases">
        <title>Comparative genomics of pyrophilous fungi reveals a link between fire events and developmental genes.</title>
        <authorList>
            <consortium name="DOE Joint Genome Institute"/>
            <person name="Steindorff A.S."/>
            <person name="Carver A."/>
            <person name="Calhoun S."/>
            <person name="Stillman K."/>
            <person name="Liu H."/>
            <person name="Lipzen A."/>
            <person name="Pangilinan J."/>
            <person name="Labutti K."/>
            <person name="Bruns T.D."/>
            <person name="Grigoriev I.V."/>
        </authorList>
    </citation>
    <scope>NUCLEOTIDE SEQUENCE [LARGE SCALE GENOMIC DNA]</scope>
    <source>
        <strain evidence="6 7">CBS 144469</strain>
    </source>
</reference>
<dbReference type="EMBL" id="JACGCI010000029">
    <property type="protein sequence ID" value="KAF6755606.1"/>
    <property type="molecule type" value="Genomic_DNA"/>
</dbReference>
<dbReference type="Gene3D" id="6.10.140.2220">
    <property type="match status" value="1"/>
</dbReference>
<proteinExistence type="predicted"/>
<evidence type="ECO:0000256" key="2">
    <source>
        <dbReference type="ARBA" id="ARBA00022771"/>
    </source>
</evidence>
<evidence type="ECO:0000256" key="1">
    <source>
        <dbReference type="ARBA" id="ARBA00022723"/>
    </source>
</evidence>
<organism evidence="6 7">
    <name type="scientific">Ephemerocybe angulata</name>
    <dbReference type="NCBI Taxonomy" id="980116"/>
    <lineage>
        <taxon>Eukaryota</taxon>
        <taxon>Fungi</taxon>
        <taxon>Dikarya</taxon>
        <taxon>Basidiomycota</taxon>
        <taxon>Agaricomycotina</taxon>
        <taxon>Agaricomycetes</taxon>
        <taxon>Agaricomycetidae</taxon>
        <taxon>Agaricales</taxon>
        <taxon>Agaricineae</taxon>
        <taxon>Psathyrellaceae</taxon>
        <taxon>Ephemerocybe</taxon>
    </lineage>
</organism>
<keyword evidence="3" id="KW-0862">Zinc</keyword>
<evidence type="ECO:0000256" key="4">
    <source>
        <dbReference type="PROSITE-ProRule" id="PRU00134"/>
    </source>
</evidence>
<feature type="domain" description="MYND-type" evidence="5">
    <location>
        <begin position="416"/>
        <end position="471"/>
    </location>
</feature>
<dbReference type="OrthoDB" id="2862222at2759"/>
<name>A0A8H6HZ45_9AGAR</name>
<gene>
    <name evidence="6" type="ORF">DFP72DRAFT_847330</name>
</gene>
<keyword evidence="1" id="KW-0479">Metal-binding</keyword>
<dbReference type="SUPFAM" id="SSF144232">
    <property type="entry name" value="HIT/MYND zinc finger-like"/>
    <property type="match status" value="1"/>
</dbReference>
<dbReference type="GO" id="GO:0008270">
    <property type="term" value="F:zinc ion binding"/>
    <property type="evidence" value="ECO:0007669"/>
    <property type="project" value="UniProtKB-KW"/>
</dbReference>
<accession>A0A8H6HZ45</accession>
<comment type="caution">
    <text evidence="6">The sequence shown here is derived from an EMBL/GenBank/DDBJ whole genome shotgun (WGS) entry which is preliminary data.</text>
</comment>
<keyword evidence="7" id="KW-1185">Reference proteome</keyword>
<dbReference type="InterPro" id="IPR002893">
    <property type="entry name" value="Znf_MYND"/>
</dbReference>
<dbReference type="Pfam" id="PF01753">
    <property type="entry name" value="zf-MYND"/>
    <property type="match status" value="1"/>
</dbReference>
<sequence length="696" mass="77863">MNISRSAVSPHSEHDARRLLANAATGELSQLKALVQTYPYRHSDLRPVDVVMPFLRVPPLSLPTRHQADTTAIDLLAILKALTCIEVIGHVGQAAGSKPLSSHAFSDILREDWPSVISWLTFSLEYSAENMSRERMIIPVTSVAQLLVDFTQRAFKSSIIRGACSRTVDLAFRIWSGEFTQGRTFTKATCALAGFFGNCLDMGDPEAATTIMEHLQDPNRAKSFFKFLIAHLVELDRTLTTGNALRIIKTHDLYIVTMESLSPSTIWKSVWGWSIKEGALNAYTRSVHTLLSSGIFLDQQGIAYMGGLIEMAERTGSGILSKIGDLSRSGLVPLLYRYLHAIPDDLPSKDTIRTFLRLTSSYLPYPSVYQAVIQSLEPYRAIILSDAPRHDACWKHFYSILRFSSLSSSARNAYYAFACDNIKHLEVQEQRQRTAGDQRLTRSTCSGCHTTFYCSKKCQEVDWKALHRSECASASDQLRVRRRNRQWFPWGSKGNLGAVLIQFFNLMRLQRNNVGPVRSVSIVDWNMGAPSEVESIPKDQYLSLCIGRHPAYLYPRVSAMVSSASLRTDLRLVEAKYRHGNEYIHVLAMLQEGHWPSGYAFLQGVGMISKHGLASMFKTYGTTFTLERRCKGLTRRLDAAVPLPPPTNTYTTMGAIRSAARGLVGGAILQMYGRLKEITVRVVSAEGQGRCRLFEP</sequence>
<dbReference type="PROSITE" id="PS50865">
    <property type="entry name" value="ZF_MYND_2"/>
    <property type="match status" value="1"/>
</dbReference>
<evidence type="ECO:0000313" key="6">
    <source>
        <dbReference type="EMBL" id="KAF6755606.1"/>
    </source>
</evidence>
<dbReference type="AlphaFoldDB" id="A0A8H6HZ45"/>
<keyword evidence="2 4" id="KW-0863">Zinc-finger</keyword>